<feature type="domain" description="Tf2-1-like SH3-like" evidence="1">
    <location>
        <begin position="17"/>
        <end position="81"/>
    </location>
</feature>
<evidence type="ECO:0000313" key="3">
    <source>
        <dbReference type="Proteomes" id="UP001417504"/>
    </source>
</evidence>
<dbReference type="Proteomes" id="UP001417504">
    <property type="component" value="Unassembled WGS sequence"/>
</dbReference>
<dbReference type="SUPFAM" id="SSF54160">
    <property type="entry name" value="Chromo domain-like"/>
    <property type="match status" value="1"/>
</dbReference>
<accession>A0AAP0JA05</accession>
<sequence>MTQYVDPHRPDITFEVGDFAYLKLRPYHQQTVARRTNMKLNPCFCGPFKVLERLGQVACRLELPASASIHPVFHVSQLCKVVGTTPVSCNLPLFSSDSLSTSVEPEAVLAYRSLSAGPEVLIKWVALPVTDAFCELVKHMKKQFPTFHLEDKVAAVQGGSIDRQKGPTNDPSSVC</sequence>
<dbReference type="EMBL" id="JBBNAE010000004">
    <property type="protein sequence ID" value="KAK9130168.1"/>
    <property type="molecule type" value="Genomic_DNA"/>
</dbReference>
<name>A0AAP0JA05_9MAGN</name>
<keyword evidence="3" id="KW-1185">Reference proteome</keyword>
<dbReference type="Pfam" id="PF24626">
    <property type="entry name" value="SH3_Tf2-1"/>
    <property type="match status" value="1"/>
</dbReference>
<comment type="caution">
    <text evidence="2">The sequence shown here is derived from an EMBL/GenBank/DDBJ whole genome shotgun (WGS) entry which is preliminary data.</text>
</comment>
<protein>
    <recommendedName>
        <fullName evidence="1">Tf2-1-like SH3-like domain-containing protein</fullName>
    </recommendedName>
</protein>
<dbReference type="InterPro" id="IPR016197">
    <property type="entry name" value="Chromo-like_dom_sf"/>
</dbReference>
<evidence type="ECO:0000259" key="1">
    <source>
        <dbReference type="Pfam" id="PF24626"/>
    </source>
</evidence>
<dbReference type="PANTHER" id="PTHR46148:SF52">
    <property type="entry name" value="OS04G0603800 PROTEIN"/>
    <property type="match status" value="1"/>
</dbReference>
<organism evidence="2 3">
    <name type="scientific">Stephania japonica</name>
    <dbReference type="NCBI Taxonomy" id="461633"/>
    <lineage>
        <taxon>Eukaryota</taxon>
        <taxon>Viridiplantae</taxon>
        <taxon>Streptophyta</taxon>
        <taxon>Embryophyta</taxon>
        <taxon>Tracheophyta</taxon>
        <taxon>Spermatophyta</taxon>
        <taxon>Magnoliopsida</taxon>
        <taxon>Ranunculales</taxon>
        <taxon>Menispermaceae</taxon>
        <taxon>Menispermoideae</taxon>
        <taxon>Cissampelideae</taxon>
        <taxon>Stephania</taxon>
    </lineage>
</organism>
<gene>
    <name evidence="2" type="ORF">Sjap_010655</name>
</gene>
<dbReference type="InterPro" id="IPR056924">
    <property type="entry name" value="SH3_Tf2-1"/>
</dbReference>
<dbReference type="PANTHER" id="PTHR46148">
    <property type="entry name" value="CHROMO DOMAIN-CONTAINING PROTEIN"/>
    <property type="match status" value="1"/>
</dbReference>
<dbReference type="AlphaFoldDB" id="A0AAP0JA05"/>
<evidence type="ECO:0000313" key="2">
    <source>
        <dbReference type="EMBL" id="KAK9130168.1"/>
    </source>
</evidence>
<reference evidence="2 3" key="1">
    <citation type="submission" date="2024-01" db="EMBL/GenBank/DDBJ databases">
        <title>Genome assemblies of Stephania.</title>
        <authorList>
            <person name="Yang L."/>
        </authorList>
    </citation>
    <scope>NUCLEOTIDE SEQUENCE [LARGE SCALE GENOMIC DNA]</scope>
    <source>
        <strain evidence="2">QJT</strain>
        <tissue evidence="2">Leaf</tissue>
    </source>
</reference>
<proteinExistence type="predicted"/>